<dbReference type="Proteomes" id="UP001381174">
    <property type="component" value="Unassembled WGS sequence"/>
</dbReference>
<evidence type="ECO:0000313" key="1">
    <source>
        <dbReference type="EMBL" id="MEI7038231.1"/>
    </source>
</evidence>
<sequence length="302" mass="33526">MAFDYTQVEGLTDQRALVLPYVLPVLIRRAKEGRLITYTELAQEIEDEYGISPHVGRMTWWGWPVGTVGFMVRDWGAQNGLMVPPINVIVVSKTTGRPGAGADHVAAYYKIDGVDIERNRSAYMDAAAEAVFNYGKRNWDEVAKAAGAKALPTQRKEIQGVASIPLPSIPAKFGGESVAHKALKVWAVQNPSIFREYGKFTIGENEKVLSSGDRLDAYFFNGTERLAVEVKPRSSTEDELKRGVYQCIKYQAVMRAENQSLGVAPVVSAVLVCTRTPGTEVRNLMKRLHVEFILAPKWAEEH</sequence>
<name>A0ABU8JGP6_9GAMM</name>
<proteinExistence type="predicted"/>
<organism evidence="1 2">
    <name type="scientific">Fulvimonas yonginensis</name>
    <dbReference type="NCBI Taxonomy" id="1495200"/>
    <lineage>
        <taxon>Bacteria</taxon>
        <taxon>Pseudomonadati</taxon>
        <taxon>Pseudomonadota</taxon>
        <taxon>Gammaproteobacteria</taxon>
        <taxon>Lysobacterales</taxon>
        <taxon>Rhodanobacteraceae</taxon>
        <taxon>Fulvimonas</taxon>
    </lineage>
</organism>
<evidence type="ECO:0000313" key="2">
    <source>
        <dbReference type="Proteomes" id="UP001381174"/>
    </source>
</evidence>
<protein>
    <recommendedName>
        <fullName evidence="3">Restriction endonuclease</fullName>
    </recommendedName>
</protein>
<dbReference type="EMBL" id="JBBBNY010000018">
    <property type="protein sequence ID" value="MEI7038231.1"/>
    <property type="molecule type" value="Genomic_DNA"/>
</dbReference>
<keyword evidence="2" id="KW-1185">Reference proteome</keyword>
<gene>
    <name evidence="1" type="ORF">WAT24_15860</name>
</gene>
<dbReference type="RefSeq" id="WP_336808872.1">
    <property type="nucleotide sequence ID" value="NZ_JBBBNY010000018.1"/>
</dbReference>
<reference evidence="1 2" key="1">
    <citation type="journal article" date="2014" name="Int. J. Syst. Evol. Microbiol.">
        <title>Fulvimonas yonginensis sp. nov., isolated from greenhouse soil, and emended description of the genus Fulvimonas.</title>
        <authorList>
            <person name="Ahn J.H."/>
            <person name="Kim S.J."/>
            <person name="Weon H.Y."/>
            <person name="Hong S.B."/>
            <person name="Seok S.J."/>
            <person name="Kwon S.W."/>
        </authorList>
    </citation>
    <scope>NUCLEOTIDE SEQUENCE [LARGE SCALE GENOMIC DNA]</scope>
    <source>
        <strain evidence="1 2">KACC 16952</strain>
    </source>
</reference>
<accession>A0ABU8JGP6</accession>
<evidence type="ECO:0008006" key="3">
    <source>
        <dbReference type="Google" id="ProtNLM"/>
    </source>
</evidence>
<comment type="caution">
    <text evidence="1">The sequence shown here is derived from an EMBL/GenBank/DDBJ whole genome shotgun (WGS) entry which is preliminary data.</text>
</comment>